<sequence length="125" mass="13827">MAATKSDADVQAIPTVFDPATCTRRGFCPVTLLKKGASPIESHSLYFEQHGSGPEKMLFIMGCVRNARNLSIASHTYNISLNSTSFTGYQQVEYFGRKPEYSILVFDNRGIGNSGIPMGPYKYVY</sequence>
<protein>
    <recommendedName>
        <fullName evidence="3">AB hydrolase-1 domain-containing protein</fullName>
    </recommendedName>
</protein>
<name>A0A401GFI6_9APHY</name>
<evidence type="ECO:0000313" key="2">
    <source>
        <dbReference type="Proteomes" id="UP000287166"/>
    </source>
</evidence>
<dbReference type="InParanoid" id="A0A401GFI6"/>
<reference evidence="1 2" key="1">
    <citation type="journal article" date="2018" name="Sci. Rep.">
        <title>Genome sequence of the cauliflower mushroom Sparassis crispa (Hanabiratake) and its association with beneficial usage.</title>
        <authorList>
            <person name="Kiyama R."/>
            <person name="Furutani Y."/>
            <person name="Kawaguchi K."/>
            <person name="Nakanishi T."/>
        </authorList>
    </citation>
    <scope>NUCLEOTIDE SEQUENCE [LARGE SCALE GENOMIC DNA]</scope>
</reference>
<dbReference type="OrthoDB" id="19657at2759"/>
<comment type="caution">
    <text evidence="1">The sequence shown here is derived from an EMBL/GenBank/DDBJ whole genome shotgun (WGS) entry which is preliminary data.</text>
</comment>
<evidence type="ECO:0000313" key="1">
    <source>
        <dbReference type="EMBL" id="GBE80863.1"/>
    </source>
</evidence>
<accession>A0A401GFI6</accession>
<dbReference type="AlphaFoldDB" id="A0A401GFI6"/>
<dbReference type="STRING" id="139825.A0A401GFI6"/>
<dbReference type="Proteomes" id="UP000287166">
    <property type="component" value="Unassembled WGS sequence"/>
</dbReference>
<dbReference type="GeneID" id="38777780"/>
<gene>
    <name evidence="1" type="ORF">SCP_0305830</name>
</gene>
<dbReference type="RefSeq" id="XP_027611776.1">
    <property type="nucleotide sequence ID" value="XM_027755975.1"/>
</dbReference>
<dbReference type="EMBL" id="BFAD01000003">
    <property type="protein sequence ID" value="GBE80863.1"/>
    <property type="molecule type" value="Genomic_DNA"/>
</dbReference>
<keyword evidence="2" id="KW-1185">Reference proteome</keyword>
<proteinExistence type="predicted"/>
<organism evidence="1 2">
    <name type="scientific">Sparassis crispa</name>
    <dbReference type="NCBI Taxonomy" id="139825"/>
    <lineage>
        <taxon>Eukaryota</taxon>
        <taxon>Fungi</taxon>
        <taxon>Dikarya</taxon>
        <taxon>Basidiomycota</taxon>
        <taxon>Agaricomycotina</taxon>
        <taxon>Agaricomycetes</taxon>
        <taxon>Polyporales</taxon>
        <taxon>Sparassidaceae</taxon>
        <taxon>Sparassis</taxon>
    </lineage>
</organism>
<evidence type="ECO:0008006" key="3">
    <source>
        <dbReference type="Google" id="ProtNLM"/>
    </source>
</evidence>